<name>A0A016TQG2_9BILA</name>
<dbReference type="OrthoDB" id="416553at2759"/>
<keyword evidence="1" id="KW-0175">Coiled coil</keyword>
<evidence type="ECO:0000256" key="1">
    <source>
        <dbReference type="SAM" id="Coils"/>
    </source>
</evidence>
<dbReference type="AlphaFoldDB" id="A0A016TQG2"/>
<dbReference type="EMBL" id="JARK01001419">
    <property type="protein sequence ID" value="EYC05269.1"/>
    <property type="molecule type" value="Genomic_DNA"/>
</dbReference>
<feature type="coiled-coil region" evidence="1">
    <location>
        <begin position="56"/>
        <end position="83"/>
    </location>
</feature>
<accession>A0A016TQG2</accession>
<evidence type="ECO:0000313" key="2">
    <source>
        <dbReference type="EMBL" id="EYC05269.1"/>
    </source>
</evidence>
<gene>
    <name evidence="2" type="primary">Acey_s0083.g1671</name>
    <name evidence="2" type="synonym">Acey-unc-61</name>
    <name evidence="2" type="ORF">Y032_0083g1671</name>
</gene>
<keyword evidence="3" id="KW-1185">Reference proteome</keyword>
<sequence length="90" mass="10465">MVRNSREDHEFPKVALMGALFRNLIHPPYPLPQIPPTSSPRVGAPEQLNVRSRDVEEQAAQELRRLDLEIRSLQDERTRLLAKVVKKMKR</sequence>
<evidence type="ECO:0000313" key="3">
    <source>
        <dbReference type="Proteomes" id="UP000024635"/>
    </source>
</evidence>
<proteinExistence type="predicted"/>
<organism evidence="2 3">
    <name type="scientific">Ancylostoma ceylanicum</name>
    <dbReference type="NCBI Taxonomy" id="53326"/>
    <lineage>
        <taxon>Eukaryota</taxon>
        <taxon>Metazoa</taxon>
        <taxon>Ecdysozoa</taxon>
        <taxon>Nematoda</taxon>
        <taxon>Chromadorea</taxon>
        <taxon>Rhabditida</taxon>
        <taxon>Rhabditina</taxon>
        <taxon>Rhabditomorpha</taxon>
        <taxon>Strongyloidea</taxon>
        <taxon>Ancylostomatidae</taxon>
        <taxon>Ancylostomatinae</taxon>
        <taxon>Ancylostoma</taxon>
    </lineage>
</organism>
<comment type="caution">
    <text evidence="2">The sequence shown here is derived from an EMBL/GenBank/DDBJ whole genome shotgun (WGS) entry which is preliminary data.</text>
</comment>
<reference evidence="3" key="1">
    <citation type="journal article" date="2015" name="Nat. Genet.">
        <title>The genome and transcriptome of the zoonotic hookworm Ancylostoma ceylanicum identify infection-specific gene families.</title>
        <authorList>
            <person name="Schwarz E.M."/>
            <person name="Hu Y."/>
            <person name="Antoshechkin I."/>
            <person name="Miller M.M."/>
            <person name="Sternberg P.W."/>
            <person name="Aroian R.V."/>
        </authorList>
    </citation>
    <scope>NUCLEOTIDE SEQUENCE</scope>
    <source>
        <strain evidence="3">HY135</strain>
    </source>
</reference>
<dbReference type="Proteomes" id="UP000024635">
    <property type="component" value="Unassembled WGS sequence"/>
</dbReference>
<protein>
    <submittedName>
        <fullName evidence="2">Uncharacterized protein</fullName>
    </submittedName>
</protein>